<dbReference type="RefSeq" id="WP_219481941.1">
    <property type="nucleotide sequence ID" value="NZ_JAHXCT010000006.1"/>
</dbReference>
<feature type="transmembrane region" description="Helical" evidence="1">
    <location>
        <begin position="41"/>
        <end position="63"/>
    </location>
</feature>
<dbReference type="Proteomes" id="UP000788426">
    <property type="component" value="Unassembled WGS sequence"/>
</dbReference>
<feature type="domain" description="Phosphatidic acid phosphatase type 2/haloperoxidase" evidence="2">
    <location>
        <begin position="133"/>
        <end position="202"/>
    </location>
</feature>
<evidence type="ECO:0000313" key="4">
    <source>
        <dbReference type="Proteomes" id="UP000788426"/>
    </source>
</evidence>
<protein>
    <recommendedName>
        <fullName evidence="2">Phosphatidic acid phosphatase type 2/haloperoxidase domain-containing protein</fullName>
    </recommendedName>
</protein>
<gene>
    <name evidence="3" type="ORF">KZO38_08740</name>
</gene>
<feature type="transmembrane region" description="Helical" evidence="1">
    <location>
        <begin position="113"/>
        <end position="131"/>
    </location>
</feature>
<feature type="transmembrane region" description="Helical" evidence="1">
    <location>
        <begin position="12"/>
        <end position="35"/>
    </location>
</feature>
<name>A0ABS6YE34_9BACT</name>
<evidence type="ECO:0000313" key="3">
    <source>
        <dbReference type="EMBL" id="MBW4769842.1"/>
    </source>
</evidence>
<reference evidence="3 4" key="1">
    <citation type="submission" date="2021-07" db="EMBL/GenBank/DDBJ databases">
        <title>Genomic diversity and antimicrobial resistance of Prevotella spp. isolated from chronic lung disease airways.</title>
        <authorList>
            <person name="Webb K.A."/>
            <person name="Olagoke O.S."/>
            <person name="Baird T."/>
            <person name="Neill J."/>
            <person name="Pham A."/>
            <person name="Wells T.J."/>
            <person name="Ramsay K.A."/>
            <person name="Bell S.C."/>
            <person name="Sarovich D.S."/>
            <person name="Price E.P."/>
        </authorList>
    </citation>
    <scope>NUCLEOTIDE SEQUENCE [LARGE SCALE GENOMIC DNA]</scope>
    <source>
        <strain evidence="3 4">SCHI0011.S.12</strain>
    </source>
</reference>
<feature type="transmembrane region" description="Helical" evidence="1">
    <location>
        <begin position="184"/>
        <end position="202"/>
    </location>
</feature>
<organism evidence="3 4">
    <name type="scientific">Hoylesella nanceiensis</name>
    <dbReference type="NCBI Taxonomy" id="425941"/>
    <lineage>
        <taxon>Bacteria</taxon>
        <taxon>Pseudomonadati</taxon>
        <taxon>Bacteroidota</taxon>
        <taxon>Bacteroidia</taxon>
        <taxon>Bacteroidales</taxon>
        <taxon>Prevotellaceae</taxon>
        <taxon>Hoylesella</taxon>
    </lineage>
</organism>
<keyword evidence="1" id="KW-0812">Transmembrane</keyword>
<evidence type="ECO:0000256" key="1">
    <source>
        <dbReference type="SAM" id="Phobius"/>
    </source>
</evidence>
<evidence type="ECO:0000259" key="2">
    <source>
        <dbReference type="Pfam" id="PF01569"/>
    </source>
</evidence>
<dbReference type="Pfam" id="PF01569">
    <property type="entry name" value="PAP2"/>
    <property type="match status" value="1"/>
</dbReference>
<comment type="caution">
    <text evidence="3">The sequence shown here is derived from an EMBL/GenBank/DDBJ whole genome shotgun (WGS) entry which is preliminary data.</text>
</comment>
<accession>A0ABS6YE34</accession>
<feature type="transmembrane region" description="Helical" evidence="1">
    <location>
        <begin position="84"/>
        <end position="101"/>
    </location>
</feature>
<proteinExistence type="predicted"/>
<keyword evidence="4" id="KW-1185">Reference proteome</keyword>
<feature type="transmembrane region" description="Helical" evidence="1">
    <location>
        <begin position="143"/>
        <end position="172"/>
    </location>
</feature>
<keyword evidence="1" id="KW-0472">Membrane</keyword>
<sequence>MNEKNIILVSRIVSMVFTPFYLPLFGMLILFFLTYLSQMSLAYRLSILGVVYTFTILLPTLLIHFYRRYQGWSLLELGIRDRRMFPYIISIICYFTCFYLLSRYNVASFVGRILIAALLIQVICALINVWWKVSTHTAAIGGVLGALMAFAFLFNFNPTLWVCLVFFVAGIVGSSRMILLQHSLSQVLTGFGIGLVTAFLIIL</sequence>
<dbReference type="EMBL" id="JAHXCT010000006">
    <property type="protein sequence ID" value="MBW4769842.1"/>
    <property type="molecule type" value="Genomic_DNA"/>
</dbReference>
<dbReference type="InterPro" id="IPR000326">
    <property type="entry name" value="PAP2/HPO"/>
</dbReference>
<keyword evidence="1" id="KW-1133">Transmembrane helix</keyword>